<feature type="transmembrane region" description="Helical" evidence="1">
    <location>
        <begin position="218"/>
        <end position="238"/>
    </location>
</feature>
<keyword evidence="1" id="KW-0812">Transmembrane</keyword>
<reference evidence="2 3" key="1">
    <citation type="submission" date="2019-08" db="EMBL/GenBank/DDBJ databases">
        <title>Parahaliea maris sp. nov., isolated from the surface seawater.</title>
        <authorList>
            <person name="Liu Y."/>
        </authorList>
    </citation>
    <scope>NUCLEOTIDE SEQUENCE [LARGE SCALE GENOMIC DNA]</scope>
    <source>
        <strain evidence="2 3">S2-26</strain>
    </source>
</reference>
<keyword evidence="1" id="KW-0472">Membrane</keyword>
<evidence type="ECO:0000313" key="3">
    <source>
        <dbReference type="Proteomes" id="UP000321933"/>
    </source>
</evidence>
<dbReference type="AlphaFoldDB" id="A0A5C9A1D0"/>
<name>A0A5C9A1D0_9GAMM</name>
<dbReference type="OrthoDB" id="5961152at2"/>
<protein>
    <submittedName>
        <fullName evidence="2">IPTL-CTERM sorting domain-containing protein</fullName>
    </submittedName>
</protein>
<proteinExistence type="predicted"/>
<dbReference type="RefSeq" id="WP_148062507.1">
    <property type="nucleotide sequence ID" value="NZ_VRYZ01000001.1"/>
</dbReference>
<evidence type="ECO:0000256" key="1">
    <source>
        <dbReference type="SAM" id="Phobius"/>
    </source>
</evidence>
<evidence type="ECO:0000313" key="2">
    <source>
        <dbReference type="EMBL" id="TXS94665.1"/>
    </source>
</evidence>
<keyword evidence="1" id="KW-1133">Transmembrane helix</keyword>
<keyword evidence="3" id="KW-1185">Reference proteome</keyword>
<gene>
    <name evidence="2" type="ORF">FVW59_01770</name>
</gene>
<dbReference type="Proteomes" id="UP000321933">
    <property type="component" value="Unassembled WGS sequence"/>
</dbReference>
<comment type="caution">
    <text evidence="2">The sequence shown here is derived from an EMBL/GenBank/DDBJ whole genome shotgun (WGS) entry which is preliminary data.</text>
</comment>
<accession>A0A5C9A1D0</accession>
<dbReference type="EMBL" id="VRYZ01000001">
    <property type="protein sequence ID" value="TXS94665.1"/>
    <property type="molecule type" value="Genomic_DNA"/>
</dbReference>
<sequence>MFQSGKRKSTASDSWCYRCKGGVVRWLVLSLSLGLAPLASAQGLLVPEGTTFNVPSGGSFDLACGDLNIGGDVAVSGGAFAGVGTVAIAASGRLQGGSGNIEFGGNWLNQGQFQAGTSTVTAVDDCGATTAIFSGMTVFNNLVLRSTAGREFIFPAGSLVTVAGSLTLAGTSSHPVILSSAGAGVATIRLAPGATVQSSFAQVQSNVVIGDRPAASPVPALGAFGLPGLITLTLLLALSRLRLNRTAPLLAIRTK</sequence>
<organism evidence="2 3">
    <name type="scientific">Parahaliea aestuarii</name>
    <dbReference type="NCBI Taxonomy" id="1852021"/>
    <lineage>
        <taxon>Bacteria</taxon>
        <taxon>Pseudomonadati</taxon>
        <taxon>Pseudomonadota</taxon>
        <taxon>Gammaproteobacteria</taxon>
        <taxon>Cellvibrionales</taxon>
        <taxon>Halieaceae</taxon>
        <taxon>Parahaliea</taxon>
    </lineage>
</organism>